<reference evidence="1" key="1">
    <citation type="journal article" date="2019" name="J. Eukaryot. Microbiol.">
        <title>A Comparative Characterization of the Mitochondrial Genomes of Paramoeba aparasomata and Neoparamoeba pemaquidensis (Amoebozoa, Paramoebidae).</title>
        <authorList>
            <person name="Bondarenko N."/>
            <person name="EkaterinaVolkova"/>
            <person name="Masharsky A."/>
            <person name="Kudryavtsev A."/>
            <person name="Smirnov A."/>
        </authorList>
    </citation>
    <scope>NUCLEOTIDE SEQUENCE</scope>
</reference>
<geneLocation type="mitochondrion" evidence="1"/>
<protein>
    <submittedName>
        <fullName evidence="1">Uncharacterized protein</fullName>
    </submittedName>
</protein>
<keyword evidence="1" id="KW-0496">Mitochondrion</keyword>
<dbReference type="EMBL" id="MK518072">
    <property type="protein sequence ID" value="QFQ52407.1"/>
    <property type="molecule type" value="Genomic_DNA"/>
</dbReference>
<dbReference type="AlphaFoldDB" id="A0A5P8HBI5"/>
<evidence type="ECO:0000313" key="1">
    <source>
        <dbReference type="EMBL" id="QFQ52407.1"/>
    </source>
</evidence>
<accession>A0A5P8HBI5</accession>
<gene>
    <name evidence="1" type="primary">ORF5</name>
</gene>
<sequence length="112" mass="13612">MKNIGKFERYINKTIMGKITKYSFKSNILIGDTLSINYFYWWYKEIYNFKTVGICVKTKKKFHLNVESYKLFFIIKNIRVNQVYLSTSPFLTCLKKKRKIKRKKLIKTLYIL</sequence>
<name>A0A5P8HBI5_9EUKA</name>
<proteinExistence type="predicted"/>
<organism evidence="1">
    <name type="scientific">Paramoeba aparasomata</name>
    <dbReference type="NCBI Taxonomy" id="2583407"/>
    <lineage>
        <taxon>Eukaryota</taxon>
        <taxon>Amoebozoa</taxon>
        <taxon>Discosea</taxon>
        <taxon>Flabellinia</taxon>
        <taxon>Dactylopodida</taxon>
        <taxon>Paramoebidae</taxon>
        <taxon>Paramoeba</taxon>
    </lineage>
</organism>